<dbReference type="SMART" id="SM00331">
    <property type="entry name" value="PP2C_SIG"/>
    <property type="match status" value="1"/>
</dbReference>
<feature type="domain" description="GAF" evidence="1">
    <location>
        <begin position="30"/>
        <end position="172"/>
    </location>
</feature>
<dbReference type="SUPFAM" id="SSF55781">
    <property type="entry name" value="GAF domain-like"/>
    <property type="match status" value="1"/>
</dbReference>
<dbReference type="InterPro" id="IPR001932">
    <property type="entry name" value="PPM-type_phosphatase-like_dom"/>
</dbReference>
<feature type="domain" description="PPM-type phosphatase" evidence="2">
    <location>
        <begin position="186"/>
        <end position="395"/>
    </location>
</feature>
<proteinExistence type="predicted"/>
<name>A0A7W4UIN2_9CELL</name>
<dbReference type="SMART" id="SM00065">
    <property type="entry name" value="GAF"/>
    <property type="match status" value="1"/>
</dbReference>
<reference evidence="3 4" key="2">
    <citation type="submission" date="2020-08" db="EMBL/GenBank/DDBJ databases">
        <authorList>
            <person name="Partida-Martinez L."/>
            <person name="Huntemann M."/>
            <person name="Clum A."/>
            <person name="Wang J."/>
            <person name="Palaniappan K."/>
            <person name="Ritter S."/>
            <person name="Chen I.-M."/>
            <person name="Stamatis D."/>
            <person name="Reddy T."/>
            <person name="O'Malley R."/>
            <person name="Daum C."/>
            <person name="Shapiro N."/>
            <person name="Ivanova N."/>
            <person name="Kyrpides N."/>
            <person name="Woyke T."/>
        </authorList>
    </citation>
    <scope>NUCLEOTIDE SEQUENCE [LARGE SCALE GENOMIC DNA]</scope>
    <source>
        <strain evidence="3 4">RAS26</strain>
    </source>
</reference>
<sequence>MGGAQQEQSERVAEDERVAAVRRLGVLDTEPEERFDRVARLAQQLFHVPNAMVSLVDADRLFYKAHIGTAVTQIPRRHSFCSMAIAEPATFVVEDASADPRYSANPYVAGDPRLRFYAGQPLVAPGGHRVGTLCVADDRPREFSAADRALLGDLARWVEKELIVEAELERAASVQAGLLPAAPPVLDGYDVAGACLPARAVGGDFYDWDVVPGGVTVTLADVMGKGMGAAIIAATVRAVLRASSRARGVDGALADTQAAVEPDLLGSGSFVTAFHARLDTAAHELSYVDAGHGLSLLVPADGTVRRLASTGPPLGIPEYVGERLVTRLALAPGDLLMTFSDGVLDVLDGTLASVDRVGDAVRGATSAQDAVDRVLALAPAGVERPDDLTVLALRRSGAPAGAPGHAPSAGRADA</sequence>
<dbReference type="AlphaFoldDB" id="A0A7W4UIN2"/>
<dbReference type="Gene3D" id="3.60.40.10">
    <property type="entry name" value="PPM-type phosphatase domain"/>
    <property type="match status" value="1"/>
</dbReference>
<comment type="caution">
    <text evidence="3">The sequence shown here is derived from an EMBL/GenBank/DDBJ whole genome shotgun (WGS) entry which is preliminary data.</text>
</comment>
<organism evidence="3 4">
    <name type="scientific">Cellulomonas cellasea</name>
    <dbReference type="NCBI Taxonomy" id="43670"/>
    <lineage>
        <taxon>Bacteria</taxon>
        <taxon>Bacillati</taxon>
        <taxon>Actinomycetota</taxon>
        <taxon>Actinomycetes</taxon>
        <taxon>Micrococcales</taxon>
        <taxon>Cellulomonadaceae</taxon>
        <taxon>Cellulomonas</taxon>
    </lineage>
</organism>
<dbReference type="PANTHER" id="PTHR43102:SF2">
    <property type="entry name" value="GAF DOMAIN-CONTAINING PROTEIN"/>
    <property type="match status" value="1"/>
</dbReference>
<dbReference type="InterPro" id="IPR036457">
    <property type="entry name" value="PPM-type-like_dom_sf"/>
</dbReference>
<dbReference type="PANTHER" id="PTHR43102">
    <property type="entry name" value="SLR1143 PROTEIN"/>
    <property type="match status" value="1"/>
</dbReference>
<dbReference type="SUPFAM" id="SSF81606">
    <property type="entry name" value="PP2C-like"/>
    <property type="match status" value="1"/>
</dbReference>
<accession>A0A7W4UIN2</accession>
<dbReference type="Proteomes" id="UP000518206">
    <property type="component" value="Unassembled WGS sequence"/>
</dbReference>
<protein>
    <submittedName>
        <fullName evidence="3">Putative methionine-R-sulfoxide reductase with GAF domain</fullName>
    </submittedName>
</protein>
<evidence type="ECO:0000313" key="3">
    <source>
        <dbReference type="EMBL" id="MBB2924886.1"/>
    </source>
</evidence>
<dbReference type="RefSeq" id="WP_183297641.1">
    <property type="nucleotide sequence ID" value="NZ_JACHVX010000006.1"/>
</dbReference>
<dbReference type="InterPro" id="IPR003018">
    <property type="entry name" value="GAF"/>
</dbReference>
<evidence type="ECO:0000313" key="4">
    <source>
        <dbReference type="Proteomes" id="UP000518206"/>
    </source>
</evidence>
<dbReference type="Pfam" id="PF07228">
    <property type="entry name" value="SpoIIE"/>
    <property type="match status" value="1"/>
</dbReference>
<dbReference type="InterPro" id="IPR029016">
    <property type="entry name" value="GAF-like_dom_sf"/>
</dbReference>
<reference evidence="3 4" key="1">
    <citation type="submission" date="2020-08" db="EMBL/GenBank/DDBJ databases">
        <title>The Agave Microbiome: Exploring the role of microbial communities in plant adaptations to desert environments.</title>
        <authorList>
            <person name="Partida-Martinez L.P."/>
        </authorList>
    </citation>
    <scope>NUCLEOTIDE SEQUENCE [LARGE SCALE GENOMIC DNA]</scope>
    <source>
        <strain evidence="3 4">RAS26</strain>
    </source>
</reference>
<evidence type="ECO:0000259" key="1">
    <source>
        <dbReference type="SMART" id="SM00065"/>
    </source>
</evidence>
<dbReference type="Pfam" id="PF01590">
    <property type="entry name" value="GAF"/>
    <property type="match status" value="1"/>
</dbReference>
<evidence type="ECO:0000259" key="2">
    <source>
        <dbReference type="SMART" id="SM00331"/>
    </source>
</evidence>
<dbReference type="Gene3D" id="3.30.450.40">
    <property type="match status" value="1"/>
</dbReference>
<dbReference type="EMBL" id="JACHVX010000006">
    <property type="protein sequence ID" value="MBB2924886.1"/>
    <property type="molecule type" value="Genomic_DNA"/>
</dbReference>
<gene>
    <name evidence="3" type="ORF">FHR80_003822</name>
</gene>